<accession>A0ACB9M7Q1</accession>
<sequence length="92" mass="10408">MVGRAKMGTMEVYEQKLRSGNLRHDPTMLPGLGSPLSALPPLSLPPRPPGEEGRDDRSGLQRFCCRGWSWNWYNAQCILWSQHRTSLLTEPS</sequence>
<reference evidence="2" key="1">
    <citation type="journal article" date="2023" name="Front. Plant Sci.">
        <title>Chromosomal-level genome assembly of Melastoma candidum provides insights into trichome evolution.</title>
        <authorList>
            <person name="Zhong Y."/>
            <person name="Wu W."/>
            <person name="Sun C."/>
            <person name="Zou P."/>
            <person name="Liu Y."/>
            <person name="Dai S."/>
            <person name="Zhou R."/>
        </authorList>
    </citation>
    <scope>NUCLEOTIDE SEQUENCE [LARGE SCALE GENOMIC DNA]</scope>
</reference>
<comment type="caution">
    <text evidence="1">The sequence shown here is derived from an EMBL/GenBank/DDBJ whole genome shotgun (WGS) entry which is preliminary data.</text>
</comment>
<protein>
    <submittedName>
        <fullName evidence="1">Uncharacterized protein</fullName>
    </submittedName>
</protein>
<proteinExistence type="predicted"/>
<evidence type="ECO:0000313" key="2">
    <source>
        <dbReference type="Proteomes" id="UP001057402"/>
    </source>
</evidence>
<dbReference type="EMBL" id="CM042889">
    <property type="protein sequence ID" value="KAI4319586.1"/>
    <property type="molecule type" value="Genomic_DNA"/>
</dbReference>
<gene>
    <name evidence="1" type="ORF">MLD38_033169</name>
</gene>
<keyword evidence="2" id="KW-1185">Reference proteome</keyword>
<organism evidence="1 2">
    <name type="scientific">Melastoma candidum</name>
    <dbReference type="NCBI Taxonomy" id="119954"/>
    <lineage>
        <taxon>Eukaryota</taxon>
        <taxon>Viridiplantae</taxon>
        <taxon>Streptophyta</taxon>
        <taxon>Embryophyta</taxon>
        <taxon>Tracheophyta</taxon>
        <taxon>Spermatophyta</taxon>
        <taxon>Magnoliopsida</taxon>
        <taxon>eudicotyledons</taxon>
        <taxon>Gunneridae</taxon>
        <taxon>Pentapetalae</taxon>
        <taxon>rosids</taxon>
        <taxon>malvids</taxon>
        <taxon>Myrtales</taxon>
        <taxon>Melastomataceae</taxon>
        <taxon>Melastomatoideae</taxon>
        <taxon>Melastomateae</taxon>
        <taxon>Melastoma</taxon>
    </lineage>
</organism>
<evidence type="ECO:0000313" key="1">
    <source>
        <dbReference type="EMBL" id="KAI4319586.1"/>
    </source>
</evidence>
<name>A0ACB9M7Q1_9MYRT</name>
<dbReference type="Proteomes" id="UP001057402">
    <property type="component" value="Chromosome 10"/>
</dbReference>